<evidence type="ECO:0000313" key="4">
    <source>
        <dbReference type="Proteomes" id="UP001595476"/>
    </source>
</evidence>
<dbReference type="Gene3D" id="2.110.10.10">
    <property type="entry name" value="Hemopexin-like domain"/>
    <property type="match status" value="2"/>
</dbReference>
<dbReference type="Proteomes" id="UP001595476">
    <property type="component" value="Unassembled WGS sequence"/>
</dbReference>
<comment type="caution">
    <text evidence="3">The sequence shown here is derived from an EMBL/GenBank/DDBJ whole genome shotgun (WGS) entry which is preliminary data.</text>
</comment>
<sequence length="587" mass="64857">MKHSLLTKALIPMLLGTGISIAHAEQKALLVGIDGVQFERIQALNTPNFDRLNITKAYTGGIAGDNNEQATYSGPGWSTILTGVWVNKHGVTSNSSGLANPDFPSIFKRLEDHDSNLKVASIAHWAPINTQFFTNDVTQIDMVKNGQDDPTVVSEAIQFMQAGGDFTFVHLDDPDHYGHSYGFGNKYNDSIKTADQQLGQLLDTVEQLEKESGDDWLVLVTTDHGRDLLGYGHGDQTAQEKTIFIASNKPMNKEFTQPVSNLANSDFDGLYGYAAQTSITPTLLRHMGIPLEANWKLDGIPLMGDLSVRKLANGVRGNDLSWYSEEAGNVDIFRNGTLVDSVPASLQGWDDVSNSTGVMDYSLVLNDTPASYRKVALDITASLDWNATRAYFFRNDEKYVRYATVLDQAESGYPKATDNQTWPGLGSHANKVIASFKSSFSKSYFFLNDGTYIRYDNIKDEADSGYPKPIDDNTWPGLGNYATEIAATLRWTGDKVYFFLKNGEYIRYDLGDDKADSGYPKAINDNTWPGLGAYATDITAAVQWSDSRAYIFLTGQRYIRYSISDDQVDPGYPKTTSNGTWPGVMKP</sequence>
<dbReference type="InterPro" id="IPR018487">
    <property type="entry name" value="Hemopexin-like_repeat"/>
</dbReference>
<dbReference type="InterPro" id="IPR017850">
    <property type="entry name" value="Alkaline_phosphatase_core_sf"/>
</dbReference>
<organism evidence="3 4">
    <name type="scientific">Litoribrevibacter euphylliae</name>
    <dbReference type="NCBI Taxonomy" id="1834034"/>
    <lineage>
        <taxon>Bacteria</taxon>
        <taxon>Pseudomonadati</taxon>
        <taxon>Pseudomonadota</taxon>
        <taxon>Gammaproteobacteria</taxon>
        <taxon>Oceanospirillales</taxon>
        <taxon>Oceanospirillaceae</taxon>
        <taxon>Litoribrevibacter</taxon>
    </lineage>
</organism>
<dbReference type="PROSITE" id="PS51642">
    <property type="entry name" value="HEMOPEXIN_2"/>
    <property type="match status" value="1"/>
</dbReference>
<proteinExistence type="predicted"/>
<evidence type="ECO:0000313" key="3">
    <source>
        <dbReference type="EMBL" id="MFC3151657.1"/>
    </source>
</evidence>
<dbReference type="Pfam" id="PF01676">
    <property type="entry name" value="Metalloenzyme"/>
    <property type="match status" value="1"/>
</dbReference>
<reference evidence="4" key="1">
    <citation type="journal article" date="2019" name="Int. J. Syst. Evol. Microbiol.">
        <title>The Global Catalogue of Microorganisms (GCM) 10K type strain sequencing project: providing services to taxonomists for standard genome sequencing and annotation.</title>
        <authorList>
            <consortium name="The Broad Institute Genomics Platform"/>
            <consortium name="The Broad Institute Genome Sequencing Center for Infectious Disease"/>
            <person name="Wu L."/>
            <person name="Ma J."/>
        </authorList>
    </citation>
    <scope>NUCLEOTIDE SEQUENCE [LARGE SCALE GENOMIC DNA]</scope>
    <source>
        <strain evidence="4">KCTC 52438</strain>
    </source>
</reference>
<feature type="domain" description="Metalloenzyme" evidence="2">
    <location>
        <begin position="38"/>
        <end position="227"/>
    </location>
</feature>
<dbReference type="Gene3D" id="3.40.720.10">
    <property type="entry name" value="Alkaline Phosphatase, subunit A"/>
    <property type="match status" value="1"/>
</dbReference>
<evidence type="ECO:0000259" key="2">
    <source>
        <dbReference type="Pfam" id="PF01676"/>
    </source>
</evidence>
<dbReference type="RefSeq" id="WP_386720831.1">
    <property type="nucleotide sequence ID" value="NZ_JBHRSZ010000004.1"/>
</dbReference>
<name>A0ABV7HJ02_9GAMM</name>
<evidence type="ECO:0000256" key="1">
    <source>
        <dbReference type="SAM" id="SignalP"/>
    </source>
</evidence>
<protein>
    <submittedName>
        <fullName evidence="3">Alkaline phosphatase family protein</fullName>
    </submittedName>
</protein>
<dbReference type="InterPro" id="IPR036375">
    <property type="entry name" value="Hemopexin-like_dom_sf"/>
</dbReference>
<accession>A0ABV7HJ02</accession>
<dbReference type="EMBL" id="JBHRSZ010000004">
    <property type="protein sequence ID" value="MFC3151657.1"/>
    <property type="molecule type" value="Genomic_DNA"/>
</dbReference>
<dbReference type="SMART" id="SM00120">
    <property type="entry name" value="HX"/>
    <property type="match status" value="4"/>
</dbReference>
<feature type="signal peptide" evidence="1">
    <location>
        <begin position="1"/>
        <end position="24"/>
    </location>
</feature>
<dbReference type="PANTHER" id="PTHR10151">
    <property type="entry name" value="ECTONUCLEOTIDE PYROPHOSPHATASE/PHOSPHODIESTERASE"/>
    <property type="match status" value="1"/>
</dbReference>
<dbReference type="SUPFAM" id="SSF53649">
    <property type="entry name" value="Alkaline phosphatase-like"/>
    <property type="match status" value="1"/>
</dbReference>
<feature type="chain" id="PRO_5047106175" evidence="1">
    <location>
        <begin position="25"/>
        <end position="587"/>
    </location>
</feature>
<gene>
    <name evidence="3" type="ORF">ACFOEK_11525</name>
</gene>
<keyword evidence="4" id="KW-1185">Reference proteome</keyword>
<keyword evidence="1" id="KW-0732">Signal</keyword>
<dbReference type="PANTHER" id="PTHR10151:SF120">
    <property type="entry name" value="BIS(5'-ADENOSYL)-TRIPHOSPHATASE"/>
    <property type="match status" value="1"/>
</dbReference>
<dbReference type="InterPro" id="IPR006124">
    <property type="entry name" value="Metalloenzyme"/>
</dbReference>
<dbReference type="SUPFAM" id="SSF50923">
    <property type="entry name" value="Hemopexin-like domain"/>
    <property type="match status" value="1"/>
</dbReference>